<keyword evidence="3 4" id="KW-0539">Nucleus</keyword>
<evidence type="ECO:0000256" key="4">
    <source>
        <dbReference type="RuleBase" id="RU369096"/>
    </source>
</evidence>
<organism evidence="7 8">
    <name type="scientific">Neodothiora populina</name>
    <dbReference type="NCBI Taxonomy" id="2781224"/>
    <lineage>
        <taxon>Eukaryota</taxon>
        <taxon>Fungi</taxon>
        <taxon>Dikarya</taxon>
        <taxon>Ascomycota</taxon>
        <taxon>Pezizomycotina</taxon>
        <taxon>Dothideomycetes</taxon>
        <taxon>Dothideomycetidae</taxon>
        <taxon>Dothideales</taxon>
        <taxon>Dothioraceae</taxon>
        <taxon>Neodothiora</taxon>
    </lineage>
</organism>
<dbReference type="InterPro" id="IPR026822">
    <property type="entry name" value="Spp2/MOS2_G-patch"/>
</dbReference>
<dbReference type="RefSeq" id="XP_069201172.1">
    <property type="nucleotide sequence ID" value="XM_069343343.1"/>
</dbReference>
<evidence type="ECO:0000313" key="8">
    <source>
        <dbReference type="Proteomes" id="UP001562354"/>
    </source>
</evidence>
<feature type="region of interest" description="Disordered" evidence="5">
    <location>
        <begin position="289"/>
        <end position="440"/>
    </location>
</feature>
<feature type="compositionally biased region" description="Basic and acidic residues" evidence="5">
    <location>
        <begin position="300"/>
        <end position="314"/>
    </location>
</feature>
<dbReference type="InterPro" id="IPR045166">
    <property type="entry name" value="Spp2-like"/>
</dbReference>
<comment type="function">
    <text evidence="4">Involved in spliceosome maturation and the first step of pre-mRNA splicing.</text>
</comment>
<evidence type="ECO:0000256" key="2">
    <source>
        <dbReference type="ARBA" id="ARBA00008576"/>
    </source>
</evidence>
<name>A0ABR3PG14_9PEZI</name>
<evidence type="ECO:0000256" key="5">
    <source>
        <dbReference type="SAM" id="MobiDB-lite"/>
    </source>
</evidence>
<dbReference type="GeneID" id="95977516"/>
<dbReference type="Proteomes" id="UP001562354">
    <property type="component" value="Unassembled WGS sequence"/>
</dbReference>
<evidence type="ECO:0000313" key="7">
    <source>
        <dbReference type="EMBL" id="KAL1304898.1"/>
    </source>
</evidence>
<feature type="compositionally biased region" description="Basic and acidic residues" evidence="5">
    <location>
        <begin position="321"/>
        <end position="440"/>
    </location>
</feature>
<comment type="caution">
    <text evidence="7">The sequence shown here is derived from an EMBL/GenBank/DDBJ whole genome shotgun (WGS) entry which is preliminary data.</text>
</comment>
<feature type="compositionally biased region" description="Basic and acidic residues" evidence="5">
    <location>
        <begin position="65"/>
        <end position="89"/>
    </location>
</feature>
<feature type="domain" description="G-patch" evidence="6">
    <location>
        <begin position="212"/>
        <end position="259"/>
    </location>
</feature>
<dbReference type="SMART" id="SM00443">
    <property type="entry name" value="G_patch"/>
    <property type="match status" value="1"/>
</dbReference>
<feature type="region of interest" description="Disordered" evidence="5">
    <location>
        <begin position="140"/>
        <end position="163"/>
    </location>
</feature>
<keyword evidence="4" id="KW-0747">Spliceosome</keyword>
<accession>A0ABR3PG14</accession>
<dbReference type="PANTHER" id="PTHR15818">
    <property type="entry name" value="G PATCH AND KOW-CONTAINING"/>
    <property type="match status" value="1"/>
</dbReference>
<dbReference type="Pfam" id="PF12656">
    <property type="entry name" value="G-patch_2"/>
    <property type="match status" value="1"/>
</dbReference>
<dbReference type="PROSITE" id="PS50174">
    <property type="entry name" value="G_PATCH"/>
    <property type="match status" value="1"/>
</dbReference>
<proteinExistence type="inferred from homology"/>
<evidence type="ECO:0000256" key="1">
    <source>
        <dbReference type="ARBA" id="ARBA00004123"/>
    </source>
</evidence>
<dbReference type="EMBL" id="JBFMKM010000008">
    <property type="protein sequence ID" value="KAL1304898.1"/>
    <property type="molecule type" value="Genomic_DNA"/>
</dbReference>
<sequence>MASFSISLGGGPKSRKASPPPPSNGVKRARAVLDDDESDNDDGNAGKRQAVTHFDAASGGAVDVSKPKVVKEKLVIQAQKNRDWKEASQRNRRQRQGLPPTQQEGVEVEAQSAPLNPAPATYGLNVRDTELVSNAMLAEGGQDRVESTGDEVASTAPARPQTDDERAIAALTGAREESTLTIPTITEEQAFERDVQEAPDAPTLAEYAAVPVEEFGAAMLRGMGWKEGQGIGIQKGQKLVTAKVPERRPALLGIGAKPDTAVAGELGAWGAGAKGRRRPEVVYNPLILKNSKTGEQLTEEELKAKLQEQTERAANETYSRGSEKRYRRDDDNHRRHDDYEYHDREERRRRERRKERDSKEHGRSRRDRSVSVDRRRERKERSISHDRGHDRRRDRGDESHYKVRGDRERRRKDRGDDYSHRSSRRERDRYDDDRERRDRR</sequence>
<comment type="similarity">
    <text evidence="2 4">Belongs to the SPP2 family.</text>
</comment>
<evidence type="ECO:0000259" key="6">
    <source>
        <dbReference type="PROSITE" id="PS50174"/>
    </source>
</evidence>
<evidence type="ECO:0000256" key="3">
    <source>
        <dbReference type="ARBA" id="ARBA00023242"/>
    </source>
</evidence>
<comment type="subcellular location">
    <subcellularLocation>
        <location evidence="1 4">Nucleus</location>
    </subcellularLocation>
</comment>
<dbReference type="InterPro" id="IPR000467">
    <property type="entry name" value="G_patch_dom"/>
</dbReference>
<gene>
    <name evidence="7" type="ORF">AAFC00_003816</name>
</gene>
<keyword evidence="4" id="KW-0508">mRNA splicing</keyword>
<feature type="region of interest" description="Disordered" evidence="5">
    <location>
        <begin position="1"/>
        <end position="122"/>
    </location>
</feature>
<keyword evidence="4" id="KW-0507">mRNA processing</keyword>
<reference evidence="7 8" key="1">
    <citation type="submission" date="2024-07" db="EMBL/GenBank/DDBJ databases">
        <title>Draft sequence of the Neodothiora populina.</title>
        <authorList>
            <person name="Drown D.D."/>
            <person name="Schuette U.S."/>
            <person name="Buechlein A.B."/>
            <person name="Rusch D.R."/>
            <person name="Winton L.W."/>
            <person name="Adams G.A."/>
        </authorList>
    </citation>
    <scope>NUCLEOTIDE SEQUENCE [LARGE SCALE GENOMIC DNA]</scope>
    <source>
        <strain evidence="7 8">CPC 39397</strain>
    </source>
</reference>
<keyword evidence="8" id="KW-1185">Reference proteome</keyword>
<protein>
    <recommendedName>
        <fullName evidence="4">Pre-mRNA-splicing factor</fullName>
    </recommendedName>
</protein>
<dbReference type="PANTHER" id="PTHR15818:SF2">
    <property type="entry name" value="G-PATCH DOMAIN AND KOW MOTIFS-CONTAINING PROTEIN"/>
    <property type="match status" value="1"/>
</dbReference>